<gene>
    <name evidence="1" type="ORF">CE91St3_12250</name>
    <name evidence="2" type="ORF">GMD82_15265</name>
    <name evidence="3" type="ORF">GMD92_12325</name>
    <name evidence="4" type="ORF">GME02_18580</name>
</gene>
<reference evidence="5 6" key="1">
    <citation type="journal article" date="2019" name="Nat. Med.">
        <title>A library of human gut bacterial isolates paired with longitudinal multiomics data enables mechanistic microbiome research.</title>
        <authorList>
            <person name="Poyet M."/>
            <person name="Groussin M."/>
            <person name="Gibbons S.M."/>
            <person name="Avila-Pacheco J."/>
            <person name="Jiang X."/>
            <person name="Kearney S.M."/>
            <person name="Perrotta A.R."/>
            <person name="Berdy B."/>
            <person name="Zhao S."/>
            <person name="Lieberman T.D."/>
            <person name="Swanson P.K."/>
            <person name="Smith M."/>
            <person name="Roesemann S."/>
            <person name="Alexander J.E."/>
            <person name="Rich S.A."/>
            <person name="Livny J."/>
            <person name="Vlamakis H."/>
            <person name="Clish C."/>
            <person name="Bullock K."/>
            <person name="Deik A."/>
            <person name="Scott J."/>
            <person name="Pierce K.A."/>
            <person name="Xavier R.J."/>
            <person name="Alm E.J."/>
        </authorList>
    </citation>
    <scope>NUCLEOTIDE SEQUENCE [LARGE SCALE GENOMIC DNA]</scope>
    <source>
        <strain evidence="4 7">BIOML-A11</strain>
        <strain evidence="3 6">BIOML-A16</strain>
        <strain evidence="2 5">BIOML-A29</strain>
    </source>
</reference>
<evidence type="ECO:0000313" key="2">
    <source>
        <dbReference type="EMBL" id="MTU40784.1"/>
    </source>
</evidence>
<dbReference type="Proteomes" id="UP001055114">
    <property type="component" value="Unassembled WGS sequence"/>
</dbReference>
<dbReference type="InterPro" id="IPR024492">
    <property type="entry name" value="DUF2764"/>
</dbReference>
<proteinExistence type="predicted"/>
<evidence type="ECO:0000313" key="1">
    <source>
        <dbReference type="EMBL" id="GKH71362.1"/>
    </source>
</evidence>
<evidence type="ECO:0000313" key="5">
    <source>
        <dbReference type="Proteomes" id="UP000434916"/>
    </source>
</evidence>
<sequence>MGKYYCLIAGLPNIALDDSKLTYSISQFRQELDGILTKADKKLIDLFFLKFDNKNLIAHAKQPDRDPDPRGRITYDEFDALYKALKEEEKPPKNDRIPPYFKEFFKLYLEAQGKENKQEIPWEDRLAALYYAYAMKNANKFVSDWFCLNLNINNMLTAITCRKHGFDKAGYIVGDNEVAQALRTSNARDFGLGDTVDYLPDLWRIAEETDLMVREKKVDLLKWEWLEEHTFFKPFDIESVFAYLLKLEMIERWVMLDKATGEKTFREIVGAMKKGSEHALEEFGKLKMKN</sequence>
<accession>A0A354MGT5</accession>
<evidence type="ECO:0000313" key="6">
    <source>
        <dbReference type="Proteomes" id="UP000448908"/>
    </source>
</evidence>
<dbReference type="InterPro" id="IPR036079">
    <property type="entry name" value="ATPase_csu/dsu_sf"/>
</dbReference>
<dbReference type="EMBL" id="WNCN01000023">
    <property type="protein sequence ID" value="MTU40784.1"/>
    <property type="molecule type" value="Genomic_DNA"/>
</dbReference>
<dbReference type="Proteomes" id="UP000434916">
    <property type="component" value="Unassembled WGS sequence"/>
</dbReference>
<dbReference type="Proteomes" id="UP000448908">
    <property type="component" value="Unassembled WGS sequence"/>
</dbReference>
<dbReference type="SUPFAM" id="SSF103486">
    <property type="entry name" value="V-type ATP synthase subunit C"/>
    <property type="match status" value="1"/>
</dbReference>
<name>A0A354MGT5_9BACT</name>
<dbReference type="Proteomes" id="UP000482671">
    <property type="component" value="Unassembled WGS sequence"/>
</dbReference>
<dbReference type="RefSeq" id="WP_005638778.1">
    <property type="nucleotide sequence ID" value="NZ_BAABYG010000001.1"/>
</dbReference>
<evidence type="ECO:0000313" key="7">
    <source>
        <dbReference type="Proteomes" id="UP000482671"/>
    </source>
</evidence>
<reference evidence="1" key="2">
    <citation type="submission" date="2022-01" db="EMBL/GenBank/DDBJ databases">
        <title>Novel bile acid biosynthetic pathways are enriched in the microbiome of centenarians.</title>
        <authorList>
            <person name="Sato Y."/>
            <person name="Atarashi K."/>
            <person name="Plichta R.D."/>
            <person name="Arai Y."/>
            <person name="Sasajima S."/>
            <person name="Kearney M.S."/>
            <person name="Suda W."/>
            <person name="Takeshita K."/>
            <person name="Sasaki T."/>
            <person name="Okamoto S."/>
            <person name="Skelly N.A."/>
            <person name="Okamura Y."/>
            <person name="Vlamakis H."/>
            <person name="Li Y."/>
            <person name="Tanoue T."/>
            <person name="Takei H."/>
            <person name="Nittono H."/>
            <person name="Narushima S."/>
            <person name="Irie J."/>
            <person name="Itoh H."/>
            <person name="Moriya K."/>
            <person name="Sugiura Y."/>
            <person name="Suematsu M."/>
            <person name="Moritoki N."/>
            <person name="Shibata S."/>
            <person name="Littman R.D."/>
            <person name="Fischbach A.M."/>
            <person name="Uwamino Y."/>
            <person name="Inoue T."/>
            <person name="Honda A."/>
            <person name="Hattori M."/>
            <person name="Murai T."/>
            <person name="Xavier J.R."/>
            <person name="Hirose N."/>
            <person name="Honda K."/>
        </authorList>
    </citation>
    <scope>NUCLEOTIDE SEQUENCE</scope>
    <source>
        <strain evidence="1">CE91-St3</strain>
    </source>
</reference>
<dbReference type="Pfam" id="PF10962">
    <property type="entry name" value="DUF2764"/>
    <property type="match status" value="1"/>
</dbReference>
<protein>
    <submittedName>
        <fullName evidence="4">DUF2764 family protein</fullName>
    </submittedName>
</protein>
<dbReference type="AlphaFoldDB" id="A0A354MGT5"/>
<dbReference type="EMBL" id="WNDA01000019">
    <property type="protein sequence ID" value="MTU69837.1"/>
    <property type="molecule type" value="Genomic_DNA"/>
</dbReference>
<dbReference type="EMBL" id="BQNZ01000001">
    <property type="protein sequence ID" value="GKH71362.1"/>
    <property type="molecule type" value="Genomic_DNA"/>
</dbReference>
<comment type="caution">
    <text evidence="4">The sequence shown here is derived from an EMBL/GenBank/DDBJ whole genome shotgun (WGS) entry which is preliminary data.</text>
</comment>
<dbReference type="STRING" id="46503.ERS852463_03111"/>
<dbReference type="GeneID" id="49205228"/>
<dbReference type="EMBL" id="WNDD01000028">
    <property type="protein sequence ID" value="MTV03604.1"/>
    <property type="molecule type" value="Genomic_DNA"/>
</dbReference>
<dbReference type="OrthoDB" id="9813754at2"/>
<evidence type="ECO:0000313" key="3">
    <source>
        <dbReference type="EMBL" id="MTU69837.1"/>
    </source>
</evidence>
<keyword evidence="5" id="KW-1185">Reference proteome</keyword>
<organism evidence="4 7">
    <name type="scientific">Parabacteroides merdae</name>
    <dbReference type="NCBI Taxonomy" id="46503"/>
    <lineage>
        <taxon>Bacteria</taxon>
        <taxon>Pseudomonadati</taxon>
        <taxon>Bacteroidota</taxon>
        <taxon>Bacteroidia</taxon>
        <taxon>Bacteroidales</taxon>
        <taxon>Tannerellaceae</taxon>
        <taxon>Parabacteroides</taxon>
    </lineage>
</organism>
<evidence type="ECO:0000313" key="4">
    <source>
        <dbReference type="EMBL" id="MTV03604.1"/>
    </source>
</evidence>